<sequence length="343" mass="38594">MKKITLLLLFMATMVWFPINGHASDIPFSVRTILPENQLNKKVTYFDLLLSENQEQEIQLELTNSSDAEQKVKVEPNNATTNSNGVIEYKKVDKKKDSSMKYGLTDIISPAQEILLAPHEVKKISFKLKMPNEKMNGVILGGFYVSKLTTDSASEKKDEGVQLKNEFSYVVGVQVRQNENLVKPNLKLNNVKAGLKNYRTSILANLQNDQPTILKNLKVDVSIYKQGASEVLYSQKSEEMSVAPNSNFDYPIDLKNAEIIPGQYVLKGTASSGEQTWNLEKEFVIDNKVAKESNKEAVELVDAKPDYQTLLLIIVVANVVIIGILIYFLVIRKSKAKKTKLNY</sequence>
<reference evidence="5" key="1">
    <citation type="submission" date="2023-08" db="EMBL/GenBank/DDBJ databases">
        <title>Genomic characterization of piscicolin 126 produced by Carnobacterium maltaromaticum CM22 strain isolated from salmon (Salmo salar).</title>
        <authorList>
            <person name="Gonzalez-Gragera E."/>
            <person name="Garcia-Lopez J.D."/>
            <person name="Teso-Perez C."/>
            <person name="Gimenez-Hernandez I."/>
            <person name="Peralta-Sanchez J.M."/>
            <person name="Valdivia E."/>
            <person name="Montalban-Lopez M."/>
            <person name="Martin-Platero A.M."/>
            <person name="Banos A."/>
            <person name="Martinez-Bueno M."/>
        </authorList>
    </citation>
    <scope>NUCLEOTIDE SEQUENCE</scope>
    <source>
        <strain evidence="5">CM22</strain>
    </source>
</reference>
<evidence type="ECO:0000259" key="4">
    <source>
        <dbReference type="Pfam" id="PF11797"/>
    </source>
</evidence>
<comment type="caution">
    <text evidence="5">The sequence shown here is derived from an EMBL/GenBank/DDBJ whole genome shotgun (WGS) entry which is preliminary data.</text>
</comment>
<dbReference type="RefSeq" id="WP_322809124.1">
    <property type="nucleotide sequence ID" value="NZ_JAVBVO010000003.1"/>
</dbReference>
<dbReference type="InterPro" id="IPR010317">
    <property type="entry name" value="WxLIP_PGBD"/>
</dbReference>
<feature type="domain" description="WxL Interacting Protein peptidoglycan binding" evidence="3">
    <location>
        <begin position="28"/>
        <end position="147"/>
    </location>
</feature>
<feature type="transmembrane region" description="Helical" evidence="1">
    <location>
        <begin position="310"/>
        <end position="330"/>
    </location>
</feature>
<keyword evidence="1" id="KW-0472">Membrane</keyword>
<evidence type="ECO:0000256" key="1">
    <source>
        <dbReference type="SAM" id="Phobius"/>
    </source>
</evidence>
<keyword evidence="2" id="KW-0732">Signal</keyword>
<dbReference type="Proteomes" id="UP001290462">
    <property type="component" value="Unassembled WGS sequence"/>
</dbReference>
<organism evidence="5 6">
    <name type="scientific">Carnobacterium maltaromaticum</name>
    <name type="common">Carnobacterium piscicola</name>
    <dbReference type="NCBI Taxonomy" id="2751"/>
    <lineage>
        <taxon>Bacteria</taxon>
        <taxon>Bacillati</taxon>
        <taxon>Bacillota</taxon>
        <taxon>Bacilli</taxon>
        <taxon>Lactobacillales</taxon>
        <taxon>Carnobacteriaceae</taxon>
        <taxon>Carnobacterium</taxon>
    </lineage>
</organism>
<accession>A0AAW9K7L5</accession>
<dbReference type="Pfam" id="PF06030">
    <property type="entry name" value="WxLIP_PGBD"/>
    <property type="match status" value="1"/>
</dbReference>
<evidence type="ECO:0000256" key="2">
    <source>
        <dbReference type="SAM" id="SignalP"/>
    </source>
</evidence>
<gene>
    <name evidence="5" type="ORF">RAK27_11295</name>
</gene>
<name>A0AAW9K7L5_CARML</name>
<keyword evidence="1" id="KW-1133">Transmembrane helix</keyword>
<evidence type="ECO:0000313" key="5">
    <source>
        <dbReference type="EMBL" id="MDZ5759246.1"/>
    </source>
</evidence>
<keyword evidence="1" id="KW-0812">Transmembrane</keyword>
<dbReference type="Pfam" id="PF11797">
    <property type="entry name" value="WxLIP_HBD"/>
    <property type="match status" value="1"/>
</dbReference>
<evidence type="ECO:0000259" key="3">
    <source>
        <dbReference type="Pfam" id="PF06030"/>
    </source>
</evidence>
<feature type="chain" id="PRO_5043734799" evidence="2">
    <location>
        <begin position="24"/>
        <end position="343"/>
    </location>
</feature>
<proteinExistence type="predicted"/>
<evidence type="ECO:0000313" key="6">
    <source>
        <dbReference type="Proteomes" id="UP001290462"/>
    </source>
</evidence>
<dbReference type="EMBL" id="JAVBVO010000003">
    <property type="protein sequence ID" value="MDZ5759246.1"/>
    <property type="molecule type" value="Genomic_DNA"/>
</dbReference>
<feature type="signal peptide" evidence="2">
    <location>
        <begin position="1"/>
        <end position="23"/>
    </location>
</feature>
<feature type="domain" description="WxL Interacting Protein host binding" evidence="4">
    <location>
        <begin position="159"/>
        <end position="295"/>
    </location>
</feature>
<protein>
    <submittedName>
        <fullName evidence="5">DUF916 and DUF3324 domain-containing protein</fullName>
    </submittedName>
</protein>
<dbReference type="InterPro" id="IPR021759">
    <property type="entry name" value="WxLIP_HBD"/>
</dbReference>
<dbReference type="AlphaFoldDB" id="A0AAW9K7L5"/>